<evidence type="ECO:0000313" key="4">
    <source>
        <dbReference type="Proteomes" id="UP001345691"/>
    </source>
</evidence>
<keyword evidence="1" id="KW-0539">Nucleus</keyword>
<reference evidence="3 4" key="1">
    <citation type="submission" date="2023-08" db="EMBL/GenBank/DDBJ databases">
        <title>Black Yeasts Isolated from many extreme environments.</title>
        <authorList>
            <person name="Coleine C."/>
            <person name="Stajich J.E."/>
            <person name="Selbmann L."/>
        </authorList>
    </citation>
    <scope>NUCLEOTIDE SEQUENCE [LARGE SCALE GENOMIC DNA]</scope>
    <source>
        <strain evidence="3 4">CCFEE 6328</strain>
    </source>
</reference>
<proteinExistence type="predicted"/>
<dbReference type="PANTHER" id="PTHR47654:SF5">
    <property type="entry name" value="TRANSCRIPTION FACTOR DOMAIN-CONTAINING PROTEIN"/>
    <property type="match status" value="1"/>
</dbReference>
<dbReference type="PANTHER" id="PTHR47654">
    <property type="entry name" value="ZN(II)2CYS6 TRANSCRIPTION FACTOR (EUROFUNG)-RELATED"/>
    <property type="match status" value="1"/>
</dbReference>
<dbReference type="InterPro" id="IPR007219">
    <property type="entry name" value="XnlR_reg_dom"/>
</dbReference>
<dbReference type="Proteomes" id="UP001345691">
    <property type="component" value="Unassembled WGS sequence"/>
</dbReference>
<dbReference type="SMART" id="SM00906">
    <property type="entry name" value="Fungal_trans"/>
    <property type="match status" value="1"/>
</dbReference>
<gene>
    <name evidence="3" type="ORF">LTR69_010876</name>
</gene>
<protein>
    <recommendedName>
        <fullName evidence="2">Xylanolytic transcriptional activator regulatory domain-containing protein</fullName>
    </recommendedName>
</protein>
<evidence type="ECO:0000313" key="3">
    <source>
        <dbReference type="EMBL" id="KAK5049692.1"/>
    </source>
</evidence>
<dbReference type="CDD" id="cd12148">
    <property type="entry name" value="fungal_TF_MHR"/>
    <property type="match status" value="1"/>
</dbReference>
<evidence type="ECO:0000256" key="1">
    <source>
        <dbReference type="ARBA" id="ARBA00023242"/>
    </source>
</evidence>
<dbReference type="Pfam" id="PF04082">
    <property type="entry name" value="Fungal_trans"/>
    <property type="match status" value="1"/>
</dbReference>
<feature type="domain" description="Xylanolytic transcriptional activator regulatory" evidence="2">
    <location>
        <begin position="254"/>
        <end position="326"/>
    </location>
</feature>
<evidence type="ECO:0000259" key="2">
    <source>
        <dbReference type="SMART" id="SM00906"/>
    </source>
</evidence>
<dbReference type="EMBL" id="JAVRRF010000042">
    <property type="protein sequence ID" value="KAK5049692.1"/>
    <property type="molecule type" value="Genomic_DNA"/>
</dbReference>
<organism evidence="3 4">
    <name type="scientific">Exophiala sideris</name>
    <dbReference type="NCBI Taxonomy" id="1016849"/>
    <lineage>
        <taxon>Eukaryota</taxon>
        <taxon>Fungi</taxon>
        <taxon>Dikarya</taxon>
        <taxon>Ascomycota</taxon>
        <taxon>Pezizomycotina</taxon>
        <taxon>Eurotiomycetes</taxon>
        <taxon>Chaetothyriomycetidae</taxon>
        <taxon>Chaetothyriales</taxon>
        <taxon>Herpotrichiellaceae</taxon>
        <taxon>Exophiala</taxon>
    </lineage>
</organism>
<comment type="caution">
    <text evidence="3">The sequence shown here is derived from an EMBL/GenBank/DDBJ whole genome shotgun (WGS) entry which is preliminary data.</text>
</comment>
<name>A0ABR0IW84_9EURO</name>
<dbReference type="InterPro" id="IPR053230">
    <property type="entry name" value="Trans_reg_galc"/>
</dbReference>
<sequence>MAQYEFEIKESLPETSVMQAKTSAHGSTSLKEAIGGEHYVPASVGSPGRQDLLTHTVDIDNDGETVGYIGKISEISWLARAQAYLLPVVDPGCGGSGRPVDQDATTQLTYFMDEEDILSVDEDYVDALHWPGEPAAQILFEAFFHSTPGALHAFSREQCLEELHAFAQHHGSLSWDQRKWLALANLIWAMGSRWLHRSMLDDIAGLENHLMYYARSRALGLDHRVTLDALDIHGVKRQALLCLYLYTNGSVTRAWSLLGFAIRNATCLGLHLKAGNPDLNPTQEHERSRAWYSLFNLEVTMSEALGKPPSTSLAYTTVPIGHLDDSTETGTPSFPAKSHTREVWLDHLRRRRNVLQTMRGGRIAWQNFQFIGFGEPRQYLHQRTLLSTICSEVMVQLYTPKSTDSWAATQNKIDRLNTRLWVWEQDLPQGLAIHSGVATNEDPRAKIELALYCCSIKMIVHRPCLCHFLIPAESDASKQFNQNSARDCVEAARTLIDILPEDPTAHEAYQLLPWWNLLHYLGQALAVFILELCLETEDLENSAAQLTPAIQKAMLYLHCLASNSISSYKAFRIVRLMLSVLSSGDNGFNDAGISLQSRVPQGWTQRNETSLTHSLERLMAFGTQG</sequence>
<keyword evidence="4" id="KW-1185">Reference proteome</keyword>
<accession>A0ABR0IW84</accession>